<dbReference type="Proteomes" id="UP001064048">
    <property type="component" value="Chromosome 18"/>
</dbReference>
<organism evidence="1 2">
    <name type="scientific">Choristoneura fumiferana</name>
    <name type="common">Spruce budworm moth</name>
    <name type="synonym">Archips fumiferana</name>
    <dbReference type="NCBI Taxonomy" id="7141"/>
    <lineage>
        <taxon>Eukaryota</taxon>
        <taxon>Metazoa</taxon>
        <taxon>Ecdysozoa</taxon>
        <taxon>Arthropoda</taxon>
        <taxon>Hexapoda</taxon>
        <taxon>Insecta</taxon>
        <taxon>Pterygota</taxon>
        <taxon>Neoptera</taxon>
        <taxon>Endopterygota</taxon>
        <taxon>Lepidoptera</taxon>
        <taxon>Glossata</taxon>
        <taxon>Ditrysia</taxon>
        <taxon>Tortricoidea</taxon>
        <taxon>Tortricidae</taxon>
        <taxon>Tortricinae</taxon>
        <taxon>Choristoneura</taxon>
    </lineage>
</organism>
<sequence length="550" mass="62528">MSLFYTTGRFVMIQLLKYKAVRPKNLVSPKNFINPLNGLGKYPVLVGALVWKWKKKEVPHTQNATNTETLEHADQLFEIGHYEECYQYLKNYQLAVTYNPNDATTLYMLGEWCYQVSEMPWHQRKIAEALFGTPPHSTYEDALEYFLRAESSQPRFYSLNLLRLGNFYLYFAFVMDLKDDDRLSDDEVFYGKLSLKEIKRMFISNQNHRQTFAASEHKETDGDDNNKSLQLISTHSEPDITSKHTYIKSPETDVKALSYTTLSPDEPNIFATWDVTSSNNSFLKYEKLVEEACDSKKDFDNTLEEIEYILANTPGKSDIKTELCVGGSKQETDEIGFKTIPKIEVNNVEQSFFNAASTAFTPVKQEKNVTEVFATPSSELVTKTPSLKTPANPPLFKKPSTSSLKKTPSKNNAFKHIASPVAYYIKNTPQAPLIQNVYPKKPLIGSSIPKLVKPTVVKPSNKENVNLPPVAYKSAKKTTVIDVPTGPKMPQSPWAKKLTKSFPKPTVMKHIHREKELLNNRSLQRRQEDSFGDLSLHQADISVCTKKAAF</sequence>
<evidence type="ECO:0000313" key="1">
    <source>
        <dbReference type="EMBL" id="KAI8438394.1"/>
    </source>
</evidence>
<accession>A0ACC0KPD4</accession>
<gene>
    <name evidence="1" type="ORF">MSG28_010937</name>
</gene>
<proteinExistence type="predicted"/>
<name>A0ACC0KPD4_CHOFU</name>
<protein>
    <submittedName>
        <fullName evidence="1">Uncharacterized protein</fullName>
    </submittedName>
</protein>
<reference evidence="1 2" key="1">
    <citation type="journal article" date="2022" name="Genome Biol. Evol.">
        <title>The Spruce Budworm Genome: Reconstructing the Evolutionary History of Antifreeze Proteins.</title>
        <authorList>
            <person name="Beliveau C."/>
            <person name="Gagne P."/>
            <person name="Picq S."/>
            <person name="Vernygora O."/>
            <person name="Keeling C.I."/>
            <person name="Pinkney K."/>
            <person name="Doucet D."/>
            <person name="Wen F."/>
            <person name="Johnston J.S."/>
            <person name="Maaroufi H."/>
            <person name="Boyle B."/>
            <person name="Laroche J."/>
            <person name="Dewar K."/>
            <person name="Juretic N."/>
            <person name="Blackburn G."/>
            <person name="Nisole A."/>
            <person name="Brunet B."/>
            <person name="Brandao M."/>
            <person name="Lumley L."/>
            <person name="Duan J."/>
            <person name="Quan G."/>
            <person name="Lucarotti C.J."/>
            <person name="Roe A.D."/>
            <person name="Sperling F.A.H."/>
            <person name="Levesque R.C."/>
            <person name="Cusson M."/>
        </authorList>
    </citation>
    <scope>NUCLEOTIDE SEQUENCE [LARGE SCALE GENOMIC DNA]</scope>
    <source>
        <strain evidence="1">Glfc:IPQL:Cfum</strain>
    </source>
</reference>
<comment type="caution">
    <text evidence="1">The sequence shown here is derived from an EMBL/GenBank/DDBJ whole genome shotgun (WGS) entry which is preliminary data.</text>
</comment>
<keyword evidence="2" id="KW-1185">Reference proteome</keyword>
<dbReference type="EMBL" id="CM046118">
    <property type="protein sequence ID" value="KAI8438394.1"/>
    <property type="molecule type" value="Genomic_DNA"/>
</dbReference>
<evidence type="ECO:0000313" key="2">
    <source>
        <dbReference type="Proteomes" id="UP001064048"/>
    </source>
</evidence>